<dbReference type="VEuPathDB" id="FungiDB:BO80DRAFT_229645"/>
<dbReference type="RefSeq" id="XP_025570641.1">
    <property type="nucleotide sequence ID" value="XM_025714455.1"/>
</dbReference>
<gene>
    <name evidence="2" type="ORF">BO80DRAFT_229645</name>
</gene>
<dbReference type="AlphaFoldDB" id="A0A395GQH6"/>
<organism evidence="2 3">
    <name type="scientific">Aspergillus ibericus CBS 121593</name>
    <dbReference type="NCBI Taxonomy" id="1448316"/>
    <lineage>
        <taxon>Eukaryota</taxon>
        <taxon>Fungi</taxon>
        <taxon>Dikarya</taxon>
        <taxon>Ascomycota</taxon>
        <taxon>Pezizomycotina</taxon>
        <taxon>Eurotiomycetes</taxon>
        <taxon>Eurotiomycetidae</taxon>
        <taxon>Eurotiales</taxon>
        <taxon>Aspergillaceae</taxon>
        <taxon>Aspergillus</taxon>
        <taxon>Aspergillus subgen. Circumdati</taxon>
    </lineage>
</organism>
<reference evidence="2 3" key="1">
    <citation type="submission" date="2018-02" db="EMBL/GenBank/DDBJ databases">
        <title>The genomes of Aspergillus section Nigri reveals drivers in fungal speciation.</title>
        <authorList>
            <consortium name="DOE Joint Genome Institute"/>
            <person name="Vesth T.C."/>
            <person name="Nybo J."/>
            <person name="Theobald S."/>
            <person name="Brandl J."/>
            <person name="Frisvad J.C."/>
            <person name="Nielsen K.F."/>
            <person name="Lyhne E.K."/>
            <person name="Kogle M.E."/>
            <person name="Kuo A."/>
            <person name="Riley R."/>
            <person name="Clum A."/>
            <person name="Nolan M."/>
            <person name="Lipzen A."/>
            <person name="Salamov A."/>
            <person name="Henrissat B."/>
            <person name="Wiebenga A."/>
            <person name="De vries R.P."/>
            <person name="Grigoriev I.V."/>
            <person name="Mortensen U.H."/>
            <person name="Andersen M.R."/>
            <person name="Baker S.E."/>
        </authorList>
    </citation>
    <scope>NUCLEOTIDE SEQUENCE [LARGE SCALE GENOMIC DNA]</scope>
    <source>
        <strain evidence="2 3">CBS 121593</strain>
    </source>
</reference>
<evidence type="ECO:0000256" key="1">
    <source>
        <dbReference type="SAM" id="MobiDB-lite"/>
    </source>
</evidence>
<keyword evidence="3" id="KW-1185">Reference proteome</keyword>
<proteinExistence type="predicted"/>
<dbReference type="Proteomes" id="UP000249402">
    <property type="component" value="Unassembled WGS sequence"/>
</dbReference>
<sequence length="139" mass="14699">MGASGCSGPMKRANVRKEIISGTPCAVQRPAEGRRERLSDPFSTPSTKEPSPSIHATARGTRPGQNPPLQIPAHGQTSPLPPGIQDLPLPGFGTPLLCLTEEPASSSILPHPHRWFPEGGAHHISSLDAQRAHTVSWAA</sequence>
<dbReference type="EMBL" id="KZ824477">
    <property type="protein sequence ID" value="RAK96313.1"/>
    <property type="molecule type" value="Genomic_DNA"/>
</dbReference>
<protein>
    <submittedName>
        <fullName evidence="2">Uncharacterized protein</fullName>
    </submittedName>
</protein>
<name>A0A395GQH6_9EURO</name>
<evidence type="ECO:0000313" key="2">
    <source>
        <dbReference type="EMBL" id="RAK96313.1"/>
    </source>
</evidence>
<evidence type="ECO:0000313" key="3">
    <source>
        <dbReference type="Proteomes" id="UP000249402"/>
    </source>
</evidence>
<feature type="region of interest" description="Disordered" evidence="1">
    <location>
        <begin position="1"/>
        <end position="87"/>
    </location>
</feature>
<accession>A0A395GQH6</accession>
<feature type="compositionally biased region" description="Polar residues" evidence="1">
    <location>
        <begin position="41"/>
        <end position="50"/>
    </location>
</feature>
<dbReference type="GeneID" id="37219320"/>